<evidence type="ECO:0000313" key="4">
    <source>
        <dbReference type="EMBL" id="SHG67915.1"/>
    </source>
</evidence>
<keyword evidence="5" id="KW-1185">Reference proteome</keyword>
<organism evidence="4 5">
    <name type="scientific">Flagellimonas flava</name>
    <dbReference type="NCBI Taxonomy" id="570519"/>
    <lineage>
        <taxon>Bacteria</taxon>
        <taxon>Pseudomonadati</taxon>
        <taxon>Bacteroidota</taxon>
        <taxon>Flavobacteriia</taxon>
        <taxon>Flavobacteriales</taxon>
        <taxon>Flavobacteriaceae</taxon>
        <taxon>Flagellimonas</taxon>
    </lineage>
</organism>
<name>A0A1M5LSE2_9FLAO</name>
<dbReference type="Pfam" id="PF06452">
    <property type="entry name" value="CBM9_1"/>
    <property type="match status" value="1"/>
</dbReference>
<sequence length="879" mass="100782">MKKILVLASALLCWMPGILLSQDSIPKRIYTTASVGKLPSPKIDGKLQDKAWELVEWSGNYIELSPQENTQPTEQTQLKIIYDDKNIYVAFRCFDKDPDGIVRRLSRRDGFDGDWVEINIDSFHDLRTAFSFTLSVSGVKGEEFITNDGGNWDNTWNPIWYAKTNIDDLGWTAEIRIPLSQLRFGKGKDQVWGIQSTRRYFRKEERSVWQRSPINAPGWVSSFGELHGLKNLVPQQQLELQPYIVSSITTYEAETGNPFRDGRDSQLNAGLDGKIGITNDLTLDFTINPDFGQVEADPSAIALDGFQIFFPEQRPFFVENKNIFDYTFSASRAWLPTGGVDNLFYSRRIGRAPQGFANIGPSEFADQPAVSTILGAAKFSGKTRDGWSIGVLESITEEEKAQISDGINERKEAVEPLTNYFVTRIQKDFNNNNTFIGGIFTGVNRKLVDNLDFLHKSAYSGGLDVTHQWKNRAYYLKGNLVFSRVNGSANAITRTQQSITRLFQRDGADHVSVDTTRTSLTGTGGNLQFGKASGNWRFETGGTWRSPELELNDVGFQLVADDFKHYLWVQYRTTKPLENIRSYAINYTHVGNHDFQGNFNDLSFRVNGWVNFKNNWWLNGSTTISPHRYSNAELRGGPRLRRQPWIDYQLGIISDSRKKLRLNMTFRDLYDFGTDNNYRELNTTITYQPTNALQVSLAPFYAKNRKQLQYVTTSAFNNSARYINGTITQETLRFPLRVDYIITPNLSLQYWGQPFVSKGTYKDLKYITNPLAKRFESRFSTYDTQQITLDNGSYTVDEDRDGVTDYSFFQPDFSFVQWRSNMVLRWEYIPGSELYLVWSQDISQFGDFNDGLFEGLNNNILDTKPQNIFLLKATYRFRR</sequence>
<dbReference type="EMBL" id="FQWL01000003">
    <property type="protein sequence ID" value="SHG67915.1"/>
    <property type="molecule type" value="Genomic_DNA"/>
</dbReference>
<dbReference type="SUPFAM" id="SSF49344">
    <property type="entry name" value="CBD9-like"/>
    <property type="match status" value="1"/>
</dbReference>
<gene>
    <name evidence="4" type="ORF">SAMN04488116_2063</name>
</gene>
<evidence type="ECO:0000259" key="2">
    <source>
        <dbReference type="Pfam" id="PF06452"/>
    </source>
</evidence>
<accession>A0A1M5LSE2</accession>
<evidence type="ECO:0000313" key="5">
    <source>
        <dbReference type="Proteomes" id="UP000184532"/>
    </source>
</evidence>
<dbReference type="STRING" id="570519.SAMN04488116_2063"/>
<evidence type="ECO:0000259" key="3">
    <source>
        <dbReference type="Pfam" id="PF19313"/>
    </source>
</evidence>
<dbReference type="GO" id="GO:0016052">
    <property type="term" value="P:carbohydrate catabolic process"/>
    <property type="evidence" value="ECO:0007669"/>
    <property type="project" value="InterPro"/>
</dbReference>
<dbReference type="OrthoDB" id="9786766at2"/>
<dbReference type="Gene3D" id="2.60.40.1190">
    <property type="match status" value="1"/>
</dbReference>
<dbReference type="GO" id="GO:0004553">
    <property type="term" value="F:hydrolase activity, hydrolyzing O-glycosyl compounds"/>
    <property type="evidence" value="ECO:0007669"/>
    <property type="project" value="InterPro"/>
</dbReference>
<feature type="domain" description="DUF5916" evidence="3">
    <location>
        <begin position="237"/>
        <end position="875"/>
    </location>
</feature>
<keyword evidence="1" id="KW-0732">Signal</keyword>
<dbReference type="AlphaFoldDB" id="A0A1M5LSE2"/>
<dbReference type="InterPro" id="IPR045670">
    <property type="entry name" value="DUF5916"/>
</dbReference>
<dbReference type="InterPro" id="IPR010502">
    <property type="entry name" value="Carb-bd_dom_fam9"/>
</dbReference>
<evidence type="ECO:0000256" key="1">
    <source>
        <dbReference type="SAM" id="SignalP"/>
    </source>
</evidence>
<dbReference type="Proteomes" id="UP000184532">
    <property type="component" value="Unassembled WGS sequence"/>
</dbReference>
<feature type="chain" id="PRO_5012974295" evidence="1">
    <location>
        <begin position="22"/>
        <end position="879"/>
    </location>
</feature>
<dbReference type="RefSeq" id="WP_073179174.1">
    <property type="nucleotide sequence ID" value="NZ_FQWL01000003.1"/>
</dbReference>
<proteinExistence type="predicted"/>
<dbReference type="Pfam" id="PF19313">
    <property type="entry name" value="DUF5916"/>
    <property type="match status" value="1"/>
</dbReference>
<dbReference type="CDD" id="cd09618">
    <property type="entry name" value="CBM9_like_2"/>
    <property type="match status" value="1"/>
</dbReference>
<protein>
    <submittedName>
        <fullName evidence="4">Carbohydrate family 9 binding domain-like</fullName>
    </submittedName>
</protein>
<feature type="signal peptide" evidence="1">
    <location>
        <begin position="1"/>
        <end position="21"/>
    </location>
</feature>
<reference evidence="5" key="1">
    <citation type="submission" date="2016-11" db="EMBL/GenBank/DDBJ databases">
        <authorList>
            <person name="Varghese N."/>
            <person name="Submissions S."/>
        </authorList>
    </citation>
    <scope>NUCLEOTIDE SEQUENCE [LARGE SCALE GENOMIC DNA]</scope>
    <source>
        <strain evidence="5">DSM 22638</strain>
    </source>
</reference>
<feature type="domain" description="Carbohydrate-binding" evidence="2">
    <location>
        <begin position="43"/>
        <end position="190"/>
    </location>
</feature>
<dbReference type="GO" id="GO:0030246">
    <property type="term" value="F:carbohydrate binding"/>
    <property type="evidence" value="ECO:0007669"/>
    <property type="project" value="InterPro"/>
</dbReference>